<sequence length="277" mass="30364">MILEDVQGRPDVRGVALDEVGVSGLRYPIVACDRDGVKQETVGEVSMAVALGAEVKGTHLSRFVEVLHEHAAEISVTTAPVIADALRVRLAAPRAQLRVRATYFRERRAPVSGAHALMGYEVDWFATADSETARVEFGARVPVTSVCPCSKAISDYGAHNQRGHITIRIRPHERTVHSGEMPWIEDLIDLAERSASAPVYPLLKRSDERHVTMLAYDNPVFVEDMARNVAQQLREDTALEAFGVHVANDESIHDHAAFAGIEWPCPGSLADTRWASG</sequence>
<evidence type="ECO:0000313" key="4">
    <source>
        <dbReference type="Proteomes" id="UP001597018"/>
    </source>
</evidence>
<dbReference type="Pfam" id="PF02649">
    <property type="entry name" value="GCHY-1"/>
    <property type="match status" value="1"/>
</dbReference>
<keyword evidence="4" id="KW-1185">Reference proteome</keyword>
<dbReference type="GO" id="GO:0003934">
    <property type="term" value="F:GTP cyclohydrolase I activity"/>
    <property type="evidence" value="ECO:0007669"/>
    <property type="project" value="UniProtKB-EC"/>
</dbReference>
<evidence type="ECO:0000256" key="2">
    <source>
        <dbReference type="HAMAP-Rule" id="MF_01527"/>
    </source>
</evidence>
<protein>
    <recommendedName>
        <fullName evidence="2">GTP cyclohydrolase FolE2</fullName>
        <ecNumber evidence="2">3.5.4.16</ecNumber>
    </recommendedName>
</protein>
<gene>
    <name evidence="2 3" type="primary">folE2</name>
    <name evidence="3" type="ORF">ACFQ16_25755</name>
</gene>
<comment type="function">
    <text evidence="2">Converts GTP to 7,8-dihydroneopterin triphosphate.</text>
</comment>
<comment type="catalytic activity">
    <reaction evidence="2">
        <text>GTP + H2O = 7,8-dihydroneopterin 3'-triphosphate + formate + H(+)</text>
        <dbReference type="Rhea" id="RHEA:17473"/>
        <dbReference type="ChEBI" id="CHEBI:15377"/>
        <dbReference type="ChEBI" id="CHEBI:15378"/>
        <dbReference type="ChEBI" id="CHEBI:15740"/>
        <dbReference type="ChEBI" id="CHEBI:37565"/>
        <dbReference type="ChEBI" id="CHEBI:58462"/>
        <dbReference type="EC" id="3.5.4.16"/>
    </reaction>
</comment>
<dbReference type="PANTHER" id="PTHR36445">
    <property type="entry name" value="GTP CYCLOHYDROLASE MPTA"/>
    <property type="match status" value="1"/>
</dbReference>
<dbReference type="InterPro" id="IPR022838">
    <property type="entry name" value="GTP_cyclohydrolase_FolE2"/>
</dbReference>
<dbReference type="RefSeq" id="WP_345601107.1">
    <property type="nucleotide sequence ID" value="NZ_BAABLT010000028.1"/>
</dbReference>
<comment type="similarity">
    <text evidence="2">Belongs to the GTP cyclohydrolase IV family.</text>
</comment>
<dbReference type="PANTHER" id="PTHR36445:SF1">
    <property type="entry name" value="GTP CYCLOHYDROLASE MPTA"/>
    <property type="match status" value="1"/>
</dbReference>
<keyword evidence="1 2" id="KW-0378">Hydrolase</keyword>
<dbReference type="EC" id="3.5.4.16" evidence="2"/>
<dbReference type="InterPro" id="IPR003801">
    <property type="entry name" value="GTP_cyclohydrolase_FolE2/MptA"/>
</dbReference>
<reference evidence="4" key="1">
    <citation type="journal article" date="2019" name="Int. J. Syst. Evol. Microbiol.">
        <title>The Global Catalogue of Microorganisms (GCM) 10K type strain sequencing project: providing services to taxonomists for standard genome sequencing and annotation.</title>
        <authorList>
            <consortium name="The Broad Institute Genomics Platform"/>
            <consortium name="The Broad Institute Genome Sequencing Center for Infectious Disease"/>
            <person name="Wu L."/>
            <person name="Ma J."/>
        </authorList>
    </citation>
    <scope>NUCLEOTIDE SEQUENCE [LARGE SCALE GENOMIC DNA]</scope>
    <source>
        <strain evidence="4">CCUG 56401</strain>
    </source>
</reference>
<comment type="caution">
    <text evidence="3">The sequence shown here is derived from an EMBL/GenBank/DDBJ whole genome shotgun (WGS) entry which is preliminary data.</text>
</comment>
<dbReference type="NCBIfam" id="NF010200">
    <property type="entry name" value="PRK13674.1-1"/>
    <property type="match status" value="1"/>
</dbReference>
<accession>A0ABW3FZ29</accession>
<comment type="pathway">
    <text evidence="2">Cofactor biosynthesis; 7,8-dihydroneopterin triphosphate biosynthesis; 7,8-dihydroneopterin triphosphate from GTP: step 1/1.</text>
</comment>
<dbReference type="EMBL" id="JBHTIW010000029">
    <property type="protein sequence ID" value="MFD0923164.1"/>
    <property type="molecule type" value="Genomic_DNA"/>
</dbReference>
<dbReference type="Gene3D" id="3.10.270.10">
    <property type="entry name" value="Urate Oxidase"/>
    <property type="match status" value="1"/>
</dbReference>
<evidence type="ECO:0000313" key="3">
    <source>
        <dbReference type="EMBL" id="MFD0923164.1"/>
    </source>
</evidence>
<name>A0ABW3FZ29_9PSEU</name>
<proteinExistence type="inferred from homology"/>
<dbReference type="Proteomes" id="UP001597018">
    <property type="component" value="Unassembled WGS sequence"/>
</dbReference>
<evidence type="ECO:0000256" key="1">
    <source>
        <dbReference type="ARBA" id="ARBA00022801"/>
    </source>
</evidence>
<organism evidence="3 4">
    <name type="scientific">Saccharopolyspora rosea</name>
    <dbReference type="NCBI Taxonomy" id="524884"/>
    <lineage>
        <taxon>Bacteria</taxon>
        <taxon>Bacillati</taxon>
        <taxon>Actinomycetota</taxon>
        <taxon>Actinomycetes</taxon>
        <taxon>Pseudonocardiales</taxon>
        <taxon>Pseudonocardiaceae</taxon>
        <taxon>Saccharopolyspora</taxon>
    </lineage>
</organism>
<dbReference type="HAMAP" id="MF_01527_B">
    <property type="entry name" value="GTP_cyclohydrol_B"/>
    <property type="match status" value="1"/>
</dbReference>
<feature type="site" description="May be catalytically important" evidence="2">
    <location>
        <position position="147"/>
    </location>
</feature>